<dbReference type="OrthoDB" id="2687259at2759"/>
<feature type="region of interest" description="Disordered" evidence="1">
    <location>
        <begin position="1125"/>
        <end position="1170"/>
    </location>
</feature>
<feature type="region of interest" description="Disordered" evidence="1">
    <location>
        <begin position="45"/>
        <end position="65"/>
    </location>
</feature>
<dbReference type="STRING" id="1108050.A0A0B7FV62"/>
<gene>
    <name evidence="2" type="ORF">RSOLAG1IB_09362</name>
</gene>
<reference evidence="2 3" key="1">
    <citation type="submission" date="2014-11" db="EMBL/GenBank/DDBJ databases">
        <authorList>
            <person name="Wibberg Daniel"/>
        </authorList>
    </citation>
    <scope>NUCLEOTIDE SEQUENCE [LARGE SCALE GENOMIC DNA]</scope>
    <source>
        <strain evidence="2">Rhizoctonia solani AG1-IB 7/3/14</strain>
    </source>
</reference>
<proteinExistence type="predicted"/>
<dbReference type="Proteomes" id="UP000059188">
    <property type="component" value="Unassembled WGS sequence"/>
</dbReference>
<dbReference type="InterPro" id="IPR041078">
    <property type="entry name" value="Plavaka"/>
</dbReference>
<dbReference type="AlphaFoldDB" id="A0A0B7FV62"/>
<accession>A0A0B7FV62</accession>
<organism evidence="2 3">
    <name type="scientific">Thanatephorus cucumeris (strain AG1-IB / isolate 7/3/14)</name>
    <name type="common">Lettuce bottom rot fungus</name>
    <name type="synonym">Rhizoctonia solani</name>
    <dbReference type="NCBI Taxonomy" id="1108050"/>
    <lineage>
        <taxon>Eukaryota</taxon>
        <taxon>Fungi</taxon>
        <taxon>Dikarya</taxon>
        <taxon>Basidiomycota</taxon>
        <taxon>Agaricomycotina</taxon>
        <taxon>Agaricomycetes</taxon>
        <taxon>Cantharellales</taxon>
        <taxon>Ceratobasidiaceae</taxon>
        <taxon>Rhizoctonia</taxon>
        <taxon>Rhizoctonia solani AG-1</taxon>
    </lineage>
</organism>
<feature type="region of interest" description="Disordered" evidence="1">
    <location>
        <begin position="1"/>
        <end position="29"/>
    </location>
</feature>
<dbReference type="Pfam" id="PF18759">
    <property type="entry name" value="Plavaka"/>
    <property type="match status" value="1"/>
</dbReference>
<feature type="compositionally biased region" description="Polar residues" evidence="1">
    <location>
        <begin position="45"/>
        <end position="58"/>
    </location>
</feature>
<evidence type="ECO:0000313" key="2">
    <source>
        <dbReference type="EMBL" id="CEL60113.1"/>
    </source>
</evidence>
<sequence>MHSSTPGSNSVHLPNTDLNSNANRANVPGGDLSTVALSFEETARATASDQLNAPTPDSATHPMTRAHLRRLNTTYREEHDALPEPPAPLPLTETNIPSIQNSPLSTQKPHRNTRSVPFITPSDTFGRYRVYSARPLTIPDSACVAEDFCDQPHSLEAFNQLGSEPKPTNSLLDAIAPCPNLSTYYFQDWFWSGSNKSKASRENLRQLMLRPDFSPQDLDGVNLQALDQALAQAAYKHPWMGGLKASDGWSARTVTVPIPLSGKGKGHSPTTAPIEGLFSRSILGGIRKGFIGNNVQQFVYEPYRSYYVPPGALFSKPETIMDEIYTLPAMFEAHKEVQRLAISDTKCNLPRVVAAVMLGSDALQLGDFSKKKAWVLYMWLGNLSKYERCKPNSNSCYELAHLPSLPDHIKDCIAELNGRPASSALLAHLRRELMHAILKELLDDEFLHAWRHGIVVKCADGITRRVFPQIFTYSADYPERVLLATIRDKGRCPCVHCLVPMDLIHKMGTRSDMQARAKTPRRDNLHRQKLVTRARYLIYENNKAVGNTEVESLLRPTSLVPTEGLLPLKFNFYNMFTVDLLHEIELGVWKSLLTHLIRILFACGADVVATFNHRFRQVPTFCNSTIRKFSDDVASLSRLAARDFEDVLQCCIPVFKGLMPKSIDAQVQELLFTFAYWHALAKLRQHTSTTLFKLKNITTQLGNKMRALKEHTKDLEIFETPHEFGSRQRRAAAKAQKSNVAEPVQLIRKRCGLNLNTPKFHAIGHYVAIITSLGTTDSYSTQTTELQHRKVKAQWARTNMKDAVPQMIRIGDIGDTLHVIKERLDGLRSNEPSDSAIQPLPSDCSATPTLTAYYIGQSDRSEDAFNLPLWVHNNRQDFAVKFFIPLLKEHLLSRIPGTHQPSDIHKIVIQNDRLYSHARLQVNYTSYNVRRQQDTINPRSPCRFIILPADMGSTAHPFLYAKVLGIYHAKVRFDRRPARRMNFLWVRWLDYDEDEPGGWDVCRLDRVFYGKCRNDYELMNAFGFVAPHHIIRAAHLIPDFESGTTTPPGCTSFSDNKESDWNYHYVSRFVDRDMLMRYLGGGIGHFNQFPRSEIIERSTYSIDDEGEEMDLSERETEIETNIELDAEGCSRGGDTAGVDPNAERDGWYEEDGDTDSSHTGSDGELEDEVNDDFIVDLYDL</sequence>
<name>A0A0B7FV62_THACB</name>
<evidence type="ECO:0000313" key="3">
    <source>
        <dbReference type="Proteomes" id="UP000059188"/>
    </source>
</evidence>
<dbReference type="EMBL" id="LN679142">
    <property type="protein sequence ID" value="CEL60113.1"/>
    <property type="molecule type" value="Genomic_DNA"/>
</dbReference>
<protein>
    <submittedName>
        <fullName evidence="2">Uncharacterized protein</fullName>
    </submittedName>
</protein>
<keyword evidence="3" id="KW-1185">Reference proteome</keyword>
<evidence type="ECO:0000256" key="1">
    <source>
        <dbReference type="SAM" id="MobiDB-lite"/>
    </source>
</evidence>
<feature type="compositionally biased region" description="Polar residues" evidence="1">
    <location>
        <begin position="1"/>
        <end position="24"/>
    </location>
</feature>